<dbReference type="GO" id="GO:0005886">
    <property type="term" value="C:plasma membrane"/>
    <property type="evidence" value="ECO:0007669"/>
    <property type="project" value="TreeGrafter"/>
</dbReference>
<sequence>MSLHKDPGSRTLWALACPLILTNITQPLLGMVDTALLGHLPHPSYLGAAALGTSLLAILFWGFGFLRMGTTGFVARALGRGDRGGANGIALQHALLALVLAALILAAGPWLLPVAIQWMDASETVTALALDYTRIRLWAAPATLLTYVLLGWFIAVQRMRAPLYIMLATQITNICLDLVFIVWLDWRSDGAALASLMAEYTGLLLALRLYIQHAGWPSIAQLRARSTPWRSLLSSHQHLMLRTWGLLAVILFFTSRGAQLGDTTLAANAILLQLVHLASYCLDGLAHATESLVGQASGAKSLRTRRRLLMLAMGWSGAVALLLSGIFALGEGSLVALMSDIPNVIAATHHYYFWALLVPPVSVAAYVWDGYCIGTGQTRAMRDTLLASAFGVFFPLWWLTQDWGNHGLWLAFCLFNLARGLSLTLYMTRSGRHEDLKN</sequence>
<feature type="transmembrane region" description="Helical" evidence="6">
    <location>
        <begin position="308"/>
        <end position="330"/>
    </location>
</feature>
<protein>
    <submittedName>
        <fullName evidence="7">MATE family multidrug resistance protein</fullName>
    </submittedName>
</protein>
<evidence type="ECO:0000256" key="6">
    <source>
        <dbReference type="SAM" id="Phobius"/>
    </source>
</evidence>
<feature type="transmembrane region" description="Helical" evidence="6">
    <location>
        <begin position="406"/>
        <end position="427"/>
    </location>
</feature>
<keyword evidence="8" id="KW-1185">Reference proteome</keyword>
<dbReference type="PANTHER" id="PTHR42893">
    <property type="entry name" value="PROTEIN DETOXIFICATION 44, CHLOROPLASTIC-RELATED"/>
    <property type="match status" value="1"/>
</dbReference>
<dbReference type="AlphaFoldDB" id="A0A839UWQ6"/>
<dbReference type="InterPro" id="IPR002528">
    <property type="entry name" value="MATE_fam"/>
</dbReference>
<dbReference type="NCBIfam" id="TIGR00797">
    <property type="entry name" value="matE"/>
    <property type="match status" value="1"/>
</dbReference>
<dbReference type="EMBL" id="JACHXZ010000004">
    <property type="protein sequence ID" value="MBB3169797.1"/>
    <property type="molecule type" value="Genomic_DNA"/>
</dbReference>
<evidence type="ECO:0000313" key="8">
    <source>
        <dbReference type="Proteomes" id="UP000559987"/>
    </source>
</evidence>
<dbReference type="InterPro" id="IPR044644">
    <property type="entry name" value="DinF-like"/>
</dbReference>
<dbReference type="PANTHER" id="PTHR42893:SF46">
    <property type="entry name" value="PROTEIN DETOXIFICATION 44, CHLOROPLASTIC"/>
    <property type="match status" value="1"/>
</dbReference>
<dbReference type="GO" id="GO:0042910">
    <property type="term" value="F:xenobiotic transmembrane transporter activity"/>
    <property type="evidence" value="ECO:0007669"/>
    <property type="project" value="InterPro"/>
</dbReference>
<evidence type="ECO:0000313" key="7">
    <source>
        <dbReference type="EMBL" id="MBB3169797.1"/>
    </source>
</evidence>
<feature type="transmembrane region" description="Helical" evidence="6">
    <location>
        <begin position="135"/>
        <end position="156"/>
    </location>
</feature>
<dbReference type="RefSeq" id="WP_183911285.1">
    <property type="nucleotide sequence ID" value="NZ_JACHXZ010000004.1"/>
</dbReference>
<keyword evidence="5 6" id="KW-0472">Membrane</keyword>
<comment type="similarity">
    <text evidence="2">Belongs to the multi antimicrobial extrusion (MATE) (TC 2.A.66.1) family.</text>
</comment>
<dbReference type="Proteomes" id="UP000559987">
    <property type="component" value="Unassembled WGS sequence"/>
</dbReference>
<evidence type="ECO:0000256" key="2">
    <source>
        <dbReference type="ARBA" id="ARBA00010199"/>
    </source>
</evidence>
<dbReference type="CDD" id="cd13136">
    <property type="entry name" value="MATE_DinF_like"/>
    <property type="match status" value="1"/>
</dbReference>
<accession>A0A839UWQ6</accession>
<dbReference type="GO" id="GO:0015297">
    <property type="term" value="F:antiporter activity"/>
    <property type="evidence" value="ECO:0007669"/>
    <property type="project" value="InterPro"/>
</dbReference>
<feature type="transmembrane region" description="Helical" evidence="6">
    <location>
        <begin position="89"/>
        <end position="115"/>
    </location>
</feature>
<evidence type="ECO:0000256" key="5">
    <source>
        <dbReference type="ARBA" id="ARBA00023136"/>
    </source>
</evidence>
<keyword evidence="4 6" id="KW-1133">Transmembrane helix</keyword>
<feature type="transmembrane region" description="Helical" evidence="6">
    <location>
        <begin position="190"/>
        <end position="211"/>
    </location>
</feature>
<comment type="subcellular location">
    <subcellularLocation>
        <location evidence="1">Membrane</location>
        <topology evidence="1">Multi-pass membrane protein</topology>
    </subcellularLocation>
</comment>
<comment type="caution">
    <text evidence="7">The sequence shown here is derived from an EMBL/GenBank/DDBJ whole genome shotgun (WGS) entry which is preliminary data.</text>
</comment>
<organism evidence="7 8">
    <name type="scientific">Simiduia aestuariiviva</name>
    <dbReference type="NCBI Taxonomy" id="1510459"/>
    <lineage>
        <taxon>Bacteria</taxon>
        <taxon>Pseudomonadati</taxon>
        <taxon>Pseudomonadota</taxon>
        <taxon>Gammaproteobacteria</taxon>
        <taxon>Cellvibrionales</taxon>
        <taxon>Cellvibrionaceae</taxon>
        <taxon>Simiduia</taxon>
    </lineage>
</organism>
<feature type="transmembrane region" description="Helical" evidence="6">
    <location>
        <begin position="380"/>
        <end position="400"/>
    </location>
</feature>
<feature type="transmembrane region" description="Helical" evidence="6">
    <location>
        <begin position="163"/>
        <end position="184"/>
    </location>
</feature>
<feature type="transmembrane region" description="Helical" evidence="6">
    <location>
        <begin position="12"/>
        <end position="32"/>
    </location>
</feature>
<feature type="transmembrane region" description="Helical" evidence="6">
    <location>
        <begin position="44"/>
        <end position="68"/>
    </location>
</feature>
<reference evidence="7 8" key="1">
    <citation type="submission" date="2020-08" db="EMBL/GenBank/DDBJ databases">
        <title>Genomic Encyclopedia of Type Strains, Phase III (KMG-III): the genomes of soil and plant-associated and newly described type strains.</title>
        <authorList>
            <person name="Whitman W."/>
        </authorList>
    </citation>
    <scope>NUCLEOTIDE SEQUENCE [LARGE SCALE GENOMIC DNA]</scope>
    <source>
        <strain evidence="7 8">CECT 8571</strain>
    </source>
</reference>
<evidence type="ECO:0000256" key="4">
    <source>
        <dbReference type="ARBA" id="ARBA00022989"/>
    </source>
</evidence>
<keyword evidence="3 6" id="KW-0812">Transmembrane</keyword>
<dbReference type="Pfam" id="PF01554">
    <property type="entry name" value="MatE"/>
    <property type="match status" value="2"/>
</dbReference>
<gene>
    <name evidence="7" type="ORF">FHS30_003010</name>
</gene>
<feature type="transmembrane region" description="Helical" evidence="6">
    <location>
        <begin position="350"/>
        <end position="368"/>
    </location>
</feature>
<evidence type="ECO:0000256" key="1">
    <source>
        <dbReference type="ARBA" id="ARBA00004141"/>
    </source>
</evidence>
<proteinExistence type="inferred from homology"/>
<name>A0A839UWQ6_9GAMM</name>
<evidence type="ECO:0000256" key="3">
    <source>
        <dbReference type="ARBA" id="ARBA00022692"/>
    </source>
</evidence>